<sequence length="244" mass="26435">MLLRGCLFFRLALFLVCFSPCFSAKAEDEESSASPRCFIVFFSDSTGAFLSLNPWLFSLVSSFDSSSSSSSFSASSSFLSSDIVFGGRPRFLGCCWCSVDTSPFSSLETSDSNFNFLFLLPMADQTRISTSSPLENKEAPESMVRAGFYLCVLEAGVEKELEESSALKMTTMCRSAATVPVRSFALNPVESRRPLHSAIASARLISSIAVAFSCWSWPSQGRSMKGGRINANVCITMDGSTIGN</sequence>
<feature type="signal peptide" evidence="1">
    <location>
        <begin position="1"/>
        <end position="23"/>
    </location>
</feature>
<organism evidence="2 3">
    <name type="scientific">Apostasia shenzhenica</name>
    <dbReference type="NCBI Taxonomy" id="1088818"/>
    <lineage>
        <taxon>Eukaryota</taxon>
        <taxon>Viridiplantae</taxon>
        <taxon>Streptophyta</taxon>
        <taxon>Embryophyta</taxon>
        <taxon>Tracheophyta</taxon>
        <taxon>Spermatophyta</taxon>
        <taxon>Magnoliopsida</taxon>
        <taxon>Liliopsida</taxon>
        <taxon>Asparagales</taxon>
        <taxon>Orchidaceae</taxon>
        <taxon>Apostasioideae</taxon>
        <taxon>Apostasia</taxon>
    </lineage>
</organism>
<accession>A0A2I0A4C5</accession>
<protein>
    <recommendedName>
        <fullName evidence="4">Secreted protein</fullName>
    </recommendedName>
</protein>
<evidence type="ECO:0000313" key="3">
    <source>
        <dbReference type="Proteomes" id="UP000236161"/>
    </source>
</evidence>
<dbReference type="Proteomes" id="UP000236161">
    <property type="component" value="Unassembled WGS sequence"/>
</dbReference>
<dbReference type="AlphaFoldDB" id="A0A2I0A4C5"/>
<evidence type="ECO:0008006" key="4">
    <source>
        <dbReference type="Google" id="ProtNLM"/>
    </source>
</evidence>
<reference evidence="2 3" key="1">
    <citation type="journal article" date="2017" name="Nature">
        <title>The Apostasia genome and the evolution of orchids.</title>
        <authorList>
            <person name="Zhang G.Q."/>
            <person name="Liu K.W."/>
            <person name="Li Z."/>
            <person name="Lohaus R."/>
            <person name="Hsiao Y.Y."/>
            <person name="Niu S.C."/>
            <person name="Wang J.Y."/>
            <person name="Lin Y.C."/>
            <person name="Xu Q."/>
            <person name="Chen L.J."/>
            <person name="Yoshida K."/>
            <person name="Fujiwara S."/>
            <person name="Wang Z.W."/>
            <person name="Zhang Y.Q."/>
            <person name="Mitsuda N."/>
            <person name="Wang M."/>
            <person name="Liu G.H."/>
            <person name="Pecoraro L."/>
            <person name="Huang H.X."/>
            <person name="Xiao X.J."/>
            <person name="Lin M."/>
            <person name="Wu X.Y."/>
            <person name="Wu W.L."/>
            <person name="Chen Y.Y."/>
            <person name="Chang S.B."/>
            <person name="Sakamoto S."/>
            <person name="Ohme-Takagi M."/>
            <person name="Yagi M."/>
            <person name="Zeng S.J."/>
            <person name="Shen C.Y."/>
            <person name="Yeh C.M."/>
            <person name="Luo Y.B."/>
            <person name="Tsai W.C."/>
            <person name="Van de Peer Y."/>
            <person name="Liu Z.J."/>
        </authorList>
    </citation>
    <scope>NUCLEOTIDE SEQUENCE [LARGE SCALE GENOMIC DNA]</scope>
    <source>
        <strain evidence="3">cv. Shenzhen</strain>
        <tissue evidence="2">Stem</tissue>
    </source>
</reference>
<feature type="chain" id="PRO_5014198714" description="Secreted protein" evidence="1">
    <location>
        <begin position="24"/>
        <end position="244"/>
    </location>
</feature>
<dbReference type="EMBL" id="KZ452026">
    <property type="protein sequence ID" value="PKA50390.1"/>
    <property type="molecule type" value="Genomic_DNA"/>
</dbReference>
<evidence type="ECO:0000256" key="1">
    <source>
        <dbReference type="SAM" id="SignalP"/>
    </source>
</evidence>
<keyword evidence="1" id="KW-0732">Signal</keyword>
<gene>
    <name evidence="2" type="ORF">AXF42_Ash013479</name>
</gene>
<proteinExistence type="predicted"/>
<name>A0A2I0A4C5_9ASPA</name>
<keyword evidence="3" id="KW-1185">Reference proteome</keyword>
<evidence type="ECO:0000313" key="2">
    <source>
        <dbReference type="EMBL" id="PKA50390.1"/>
    </source>
</evidence>